<name>A0A0E0DRD5_9ORYZ</name>
<evidence type="ECO:0000313" key="2">
    <source>
        <dbReference type="EnsemblPlants" id="OMERI05G14260.1"/>
    </source>
</evidence>
<dbReference type="AlphaFoldDB" id="A0A0E0DRD5"/>
<sequence length="267" mass="28191">MGCHVGVGLAWREGALRILLSRGEKPRREASACPRFRVRSRADASGISDLALPKSRSNPSISVSHATAFSFARSYFSSVPSSAPLPPRHRRLEVPIQGGLPIAGCFSPSPSPPEKRPVEMDPRLADAFARFLQDLAAAALLSQLMSQPASLPPLPAFPYPPPPFPPFCTQPPPPSSSAPPTVNVATDTPGSTGKKATPSSGVAAGSAATCKPSSSSRAARRHRVTATPAPSPAPAPAPEDESGGKTGKMLYNHEEDIRLVRNYTFRF</sequence>
<feature type="region of interest" description="Disordered" evidence="1">
    <location>
        <begin position="162"/>
        <end position="255"/>
    </location>
</feature>
<dbReference type="Gramene" id="OMERI05G14260.1">
    <property type="protein sequence ID" value="OMERI05G14260.1"/>
    <property type="gene ID" value="OMERI05G14260"/>
</dbReference>
<feature type="compositionally biased region" description="Pro residues" evidence="1">
    <location>
        <begin position="162"/>
        <end position="177"/>
    </location>
</feature>
<proteinExistence type="predicted"/>
<keyword evidence="3" id="KW-1185">Reference proteome</keyword>
<accession>A0A0E0DRD5</accession>
<protein>
    <submittedName>
        <fullName evidence="2">Uncharacterized protein</fullName>
    </submittedName>
</protein>
<evidence type="ECO:0000256" key="1">
    <source>
        <dbReference type="SAM" id="MobiDB-lite"/>
    </source>
</evidence>
<dbReference type="EnsemblPlants" id="OMERI05G14260.1">
    <property type="protein sequence ID" value="OMERI05G14260.1"/>
    <property type="gene ID" value="OMERI05G14260"/>
</dbReference>
<reference evidence="2" key="2">
    <citation type="submission" date="2018-05" db="EMBL/GenBank/DDBJ databases">
        <title>OmerRS3 (Oryza meridionalis Reference Sequence Version 3).</title>
        <authorList>
            <person name="Zhang J."/>
            <person name="Kudrna D."/>
            <person name="Lee S."/>
            <person name="Talag J."/>
            <person name="Welchert J."/>
            <person name="Wing R.A."/>
        </authorList>
    </citation>
    <scope>NUCLEOTIDE SEQUENCE [LARGE SCALE GENOMIC DNA]</scope>
    <source>
        <strain evidence="2">cv. OR44</strain>
    </source>
</reference>
<reference evidence="2" key="1">
    <citation type="submission" date="2015-04" db="UniProtKB">
        <authorList>
            <consortium name="EnsemblPlants"/>
        </authorList>
    </citation>
    <scope>IDENTIFICATION</scope>
</reference>
<evidence type="ECO:0000313" key="3">
    <source>
        <dbReference type="Proteomes" id="UP000008021"/>
    </source>
</evidence>
<organism evidence="2">
    <name type="scientific">Oryza meridionalis</name>
    <dbReference type="NCBI Taxonomy" id="40149"/>
    <lineage>
        <taxon>Eukaryota</taxon>
        <taxon>Viridiplantae</taxon>
        <taxon>Streptophyta</taxon>
        <taxon>Embryophyta</taxon>
        <taxon>Tracheophyta</taxon>
        <taxon>Spermatophyta</taxon>
        <taxon>Magnoliopsida</taxon>
        <taxon>Liliopsida</taxon>
        <taxon>Poales</taxon>
        <taxon>Poaceae</taxon>
        <taxon>BOP clade</taxon>
        <taxon>Oryzoideae</taxon>
        <taxon>Oryzeae</taxon>
        <taxon>Oryzinae</taxon>
        <taxon>Oryza</taxon>
    </lineage>
</organism>
<dbReference type="HOGENOM" id="CLU_097402_0_0_1"/>
<dbReference type="Proteomes" id="UP000008021">
    <property type="component" value="Chromosome 5"/>
</dbReference>